<protein>
    <submittedName>
        <fullName evidence="1">Uncharacterized protein</fullName>
    </submittedName>
</protein>
<comment type="caution">
    <text evidence="1">The sequence shown here is derived from an EMBL/GenBank/DDBJ whole genome shotgun (WGS) entry which is preliminary data.</text>
</comment>
<accession>A0ACB8ZZQ3</accession>
<sequence length="140" mass="16119">MSTKPSHLRFLFTSNQRFNNYFLPFFLLFITLSLIFFLALRSSSPHTISKTLSKPNSISHTLNNLPEVPRFVYFITSTRGDGVCLDRLIRAVYHPRNYYLLHLDLEASDAERLDLAKNVKVLKNVMVVGKDNLVTSKDLL</sequence>
<gene>
    <name evidence="1" type="ORF">L6452_28901</name>
</gene>
<organism evidence="1 2">
    <name type="scientific">Arctium lappa</name>
    <name type="common">Greater burdock</name>
    <name type="synonym">Lappa major</name>
    <dbReference type="NCBI Taxonomy" id="4217"/>
    <lineage>
        <taxon>Eukaryota</taxon>
        <taxon>Viridiplantae</taxon>
        <taxon>Streptophyta</taxon>
        <taxon>Embryophyta</taxon>
        <taxon>Tracheophyta</taxon>
        <taxon>Spermatophyta</taxon>
        <taxon>Magnoliopsida</taxon>
        <taxon>eudicotyledons</taxon>
        <taxon>Gunneridae</taxon>
        <taxon>Pentapetalae</taxon>
        <taxon>asterids</taxon>
        <taxon>campanulids</taxon>
        <taxon>Asterales</taxon>
        <taxon>Asteraceae</taxon>
        <taxon>Carduoideae</taxon>
        <taxon>Cardueae</taxon>
        <taxon>Arctiinae</taxon>
        <taxon>Arctium</taxon>
    </lineage>
</organism>
<name>A0ACB8ZZQ3_ARCLA</name>
<evidence type="ECO:0000313" key="2">
    <source>
        <dbReference type="Proteomes" id="UP001055879"/>
    </source>
</evidence>
<reference evidence="2" key="1">
    <citation type="journal article" date="2022" name="Mol. Ecol. Resour.">
        <title>The genomes of chicory, endive, great burdock and yacon provide insights into Asteraceae palaeo-polyploidization history and plant inulin production.</title>
        <authorList>
            <person name="Fan W."/>
            <person name="Wang S."/>
            <person name="Wang H."/>
            <person name="Wang A."/>
            <person name="Jiang F."/>
            <person name="Liu H."/>
            <person name="Zhao H."/>
            <person name="Xu D."/>
            <person name="Zhang Y."/>
        </authorList>
    </citation>
    <scope>NUCLEOTIDE SEQUENCE [LARGE SCALE GENOMIC DNA]</scope>
    <source>
        <strain evidence="2">cv. Niubang</strain>
    </source>
</reference>
<evidence type="ECO:0000313" key="1">
    <source>
        <dbReference type="EMBL" id="KAI3703145.1"/>
    </source>
</evidence>
<dbReference type="Proteomes" id="UP001055879">
    <property type="component" value="Linkage Group LG09"/>
</dbReference>
<reference evidence="1 2" key="2">
    <citation type="journal article" date="2022" name="Mol. Ecol. Resour.">
        <title>The genomes of chicory, endive, great burdock and yacon provide insights into Asteraceae paleo-polyploidization history and plant inulin production.</title>
        <authorList>
            <person name="Fan W."/>
            <person name="Wang S."/>
            <person name="Wang H."/>
            <person name="Wang A."/>
            <person name="Jiang F."/>
            <person name="Liu H."/>
            <person name="Zhao H."/>
            <person name="Xu D."/>
            <person name="Zhang Y."/>
        </authorList>
    </citation>
    <scope>NUCLEOTIDE SEQUENCE [LARGE SCALE GENOMIC DNA]</scope>
    <source>
        <strain evidence="2">cv. Niubang</strain>
    </source>
</reference>
<dbReference type="EMBL" id="CM042055">
    <property type="protein sequence ID" value="KAI3703145.1"/>
    <property type="molecule type" value="Genomic_DNA"/>
</dbReference>
<proteinExistence type="predicted"/>
<keyword evidence="2" id="KW-1185">Reference proteome</keyword>